<feature type="transmembrane region" description="Helical" evidence="1">
    <location>
        <begin position="29"/>
        <end position="50"/>
    </location>
</feature>
<protein>
    <recommendedName>
        <fullName evidence="4">DUF3796 domain-containing protein</fullName>
    </recommendedName>
</protein>
<keyword evidence="1" id="KW-0472">Membrane</keyword>
<keyword evidence="1" id="KW-1133">Transmembrane helix</keyword>
<organism evidence="2 3">
    <name type="scientific">Clostridium cavendishii DSM 21758</name>
    <dbReference type="NCBI Taxonomy" id="1121302"/>
    <lineage>
        <taxon>Bacteria</taxon>
        <taxon>Bacillati</taxon>
        <taxon>Bacillota</taxon>
        <taxon>Clostridia</taxon>
        <taxon>Eubacteriales</taxon>
        <taxon>Clostridiaceae</taxon>
        <taxon>Clostridium</taxon>
    </lineage>
</organism>
<evidence type="ECO:0000256" key="1">
    <source>
        <dbReference type="SAM" id="Phobius"/>
    </source>
</evidence>
<dbReference type="AlphaFoldDB" id="A0A1M6RWM9"/>
<dbReference type="OrthoDB" id="1924703at2"/>
<evidence type="ECO:0000313" key="2">
    <source>
        <dbReference type="EMBL" id="SHK36863.1"/>
    </source>
</evidence>
<keyword evidence="3" id="KW-1185">Reference proteome</keyword>
<gene>
    <name evidence="2" type="ORF">SAMN02745163_03690</name>
</gene>
<sequence length="61" mass="7233">MDFNKHKYIGFLGLLSLIGLKGFNGGSHLWLIFFLNYGWFTFFYENSYVYKRKLAKVSNKV</sequence>
<proteinExistence type="predicted"/>
<dbReference type="RefSeq" id="WP_072991462.1">
    <property type="nucleotide sequence ID" value="NZ_FQZB01000016.1"/>
</dbReference>
<name>A0A1M6RWM9_9CLOT</name>
<accession>A0A1M6RWM9</accession>
<dbReference type="STRING" id="1121302.SAMN02745163_03690"/>
<dbReference type="Proteomes" id="UP000184310">
    <property type="component" value="Unassembled WGS sequence"/>
</dbReference>
<reference evidence="2 3" key="1">
    <citation type="submission" date="2016-11" db="EMBL/GenBank/DDBJ databases">
        <authorList>
            <person name="Jaros S."/>
            <person name="Januszkiewicz K."/>
            <person name="Wedrychowicz H."/>
        </authorList>
    </citation>
    <scope>NUCLEOTIDE SEQUENCE [LARGE SCALE GENOMIC DNA]</scope>
    <source>
        <strain evidence="2 3">DSM 21758</strain>
    </source>
</reference>
<evidence type="ECO:0008006" key="4">
    <source>
        <dbReference type="Google" id="ProtNLM"/>
    </source>
</evidence>
<evidence type="ECO:0000313" key="3">
    <source>
        <dbReference type="Proteomes" id="UP000184310"/>
    </source>
</evidence>
<keyword evidence="1" id="KW-0812">Transmembrane</keyword>
<dbReference type="EMBL" id="FQZB01000016">
    <property type="protein sequence ID" value="SHK36863.1"/>
    <property type="molecule type" value="Genomic_DNA"/>
</dbReference>